<evidence type="ECO:0000313" key="2">
    <source>
        <dbReference type="EMBL" id="KAI7843634.1"/>
    </source>
</evidence>
<accession>A0AAD5H460</accession>
<comment type="caution">
    <text evidence="2">The sequence shown here is derived from an EMBL/GenBank/DDBJ whole genome shotgun (WGS) entry which is preliminary data.</text>
</comment>
<gene>
    <name evidence="2" type="ORF">COHA_002874</name>
</gene>
<dbReference type="EMBL" id="JADXDR010000037">
    <property type="protein sequence ID" value="KAI7843634.1"/>
    <property type="molecule type" value="Genomic_DNA"/>
</dbReference>
<dbReference type="PANTHER" id="PTHR36377">
    <property type="entry name" value="DNA MISMATCH REPAIR PROTEIN"/>
    <property type="match status" value="1"/>
</dbReference>
<dbReference type="AlphaFoldDB" id="A0AAD5H460"/>
<sequence length="112" mass="12327">MIGAWRSGRAPQVALTNPWSYYAKVATVCFALGAGMELFMIKTGFYEKVTEIEAQRLEETREQREQFLTQLRAELERQAAEKGVKINLPPVPGSSSSSGGGNSSGNEASYHR</sequence>
<dbReference type="PANTHER" id="PTHR36377:SF1">
    <property type="entry name" value="DNA MISMATCH REPAIR PROTEIN"/>
    <property type="match status" value="1"/>
</dbReference>
<evidence type="ECO:0000256" key="1">
    <source>
        <dbReference type="SAM" id="MobiDB-lite"/>
    </source>
</evidence>
<dbReference type="Proteomes" id="UP001205105">
    <property type="component" value="Unassembled WGS sequence"/>
</dbReference>
<reference evidence="2" key="1">
    <citation type="submission" date="2020-11" db="EMBL/GenBank/DDBJ databases">
        <title>Chlorella ohadii genome sequencing and assembly.</title>
        <authorList>
            <person name="Murik O."/>
            <person name="Treves H."/>
            <person name="Kedem I."/>
            <person name="Shotland Y."/>
            <person name="Kaplan A."/>
        </authorList>
    </citation>
    <scope>NUCLEOTIDE SEQUENCE</scope>
    <source>
        <strain evidence="2">1</strain>
    </source>
</reference>
<evidence type="ECO:0000313" key="3">
    <source>
        <dbReference type="Proteomes" id="UP001205105"/>
    </source>
</evidence>
<keyword evidence="3" id="KW-1185">Reference proteome</keyword>
<name>A0AAD5H460_9CHLO</name>
<proteinExistence type="predicted"/>
<organism evidence="2 3">
    <name type="scientific">Chlorella ohadii</name>
    <dbReference type="NCBI Taxonomy" id="2649997"/>
    <lineage>
        <taxon>Eukaryota</taxon>
        <taxon>Viridiplantae</taxon>
        <taxon>Chlorophyta</taxon>
        <taxon>core chlorophytes</taxon>
        <taxon>Trebouxiophyceae</taxon>
        <taxon>Chlorellales</taxon>
        <taxon>Chlorellaceae</taxon>
        <taxon>Chlorella clade</taxon>
        <taxon>Chlorella</taxon>
    </lineage>
</organism>
<protein>
    <submittedName>
        <fullName evidence="2">Uncharacterized protein</fullName>
    </submittedName>
</protein>
<feature type="region of interest" description="Disordered" evidence="1">
    <location>
        <begin position="81"/>
        <end position="112"/>
    </location>
</feature>